<organism evidence="4 5">
    <name type="scientific">Salicibibacter cibarius</name>
    <dbReference type="NCBI Taxonomy" id="2743000"/>
    <lineage>
        <taxon>Bacteria</taxon>
        <taxon>Bacillati</taxon>
        <taxon>Bacillota</taxon>
        <taxon>Bacilli</taxon>
        <taxon>Bacillales</taxon>
        <taxon>Bacillaceae</taxon>
        <taxon>Salicibibacter</taxon>
    </lineage>
</organism>
<dbReference type="InterPro" id="IPR023696">
    <property type="entry name" value="Ureohydrolase_dom_sf"/>
</dbReference>
<dbReference type="Gene3D" id="3.40.800.20">
    <property type="entry name" value="Histone deacetylase domain"/>
    <property type="match status" value="1"/>
</dbReference>
<dbReference type="PRINTS" id="PR01271">
    <property type="entry name" value="HISDACETLASE"/>
</dbReference>
<dbReference type="EMBL" id="CP054705">
    <property type="protein sequence ID" value="QQK76501.1"/>
    <property type="molecule type" value="Genomic_DNA"/>
</dbReference>
<dbReference type="PANTHER" id="PTHR10625:SF10">
    <property type="entry name" value="HISTONE DEACETYLASE HDAC1"/>
    <property type="match status" value="1"/>
</dbReference>
<dbReference type="RefSeq" id="WP_200123631.1">
    <property type="nucleotide sequence ID" value="NZ_CP054705.1"/>
</dbReference>
<dbReference type="GO" id="GO:0016787">
    <property type="term" value="F:hydrolase activity"/>
    <property type="evidence" value="ECO:0007669"/>
    <property type="project" value="UniProtKB-KW"/>
</dbReference>
<evidence type="ECO:0000259" key="3">
    <source>
        <dbReference type="Pfam" id="PF00850"/>
    </source>
</evidence>
<feature type="domain" description="Histone deacetylase" evidence="3">
    <location>
        <begin position="36"/>
        <end position="313"/>
    </location>
</feature>
<dbReference type="SUPFAM" id="SSF52768">
    <property type="entry name" value="Arginase/deacetylase"/>
    <property type="match status" value="1"/>
</dbReference>
<dbReference type="AlphaFoldDB" id="A0A7T6Z426"/>
<dbReference type="Pfam" id="PF00850">
    <property type="entry name" value="Hist_deacetyl"/>
    <property type="match status" value="1"/>
</dbReference>
<dbReference type="GO" id="GO:0004407">
    <property type="term" value="F:histone deacetylase activity"/>
    <property type="evidence" value="ECO:0007669"/>
    <property type="project" value="InterPro"/>
</dbReference>
<dbReference type="InterPro" id="IPR000286">
    <property type="entry name" value="HDACs"/>
</dbReference>
<dbReference type="PRINTS" id="PR01270">
    <property type="entry name" value="HDASUPER"/>
</dbReference>
<sequence length="368" mass="40827">MTTAFIWDECFGHAHDIGYQSFTFTETSIPSDVEFENPRRLQLAYDIFRHTKLLNKMSQYQVLKAEMADLLRVHSEEMINKVIRASRQNDIIEVGESALAGPGSFESAQHSAGGAMKAVEVLFTEADIEQSYAFIRPPGHHAGKDQSMGFCLFNNVAVAAEYSRKQYGTEKILIIDWDVHHGNGTQEIYYEDPNTCFISIHQEHNYPTTGGDTSETGAGHGKGYNVNIPLPPGCNDRAYCTVLEEIVSPIARSFQPELILLSAGQDANLYDPLGRMMVTRAGYRKMAQWLQQLASNVCNNKLAVIQEGGYSLPYAPIATLGLAEGLLNYTSPITFAIEEGKPSNHFSPPIDGIIQNVQAMFPHLFGLR</sequence>
<evidence type="ECO:0000313" key="5">
    <source>
        <dbReference type="Proteomes" id="UP000595823"/>
    </source>
</evidence>
<dbReference type="PANTHER" id="PTHR10625">
    <property type="entry name" value="HISTONE DEACETYLASE HDAC1-RELATED"/>
    <property type="match status" value="1"/>
</dbReference>
<dbReference type="InterPro" id="IPR003084">
    <property type="entry name" value="HDAC_I/II"/>
</dbReference>
<comment type="similarity">
    <text evidence="1">Belongs to the histone deacetylase family.</text>
</comment>
<dbReference type="KEGG" id="scia:HUG15_13610"/>
<dbReference type="InterPro" id="IPR023801">
    <property type="entry name" value="His_deacetylse_dom"/>
</dbReference>
<evidence type="ECO:0000256" key="2">
    <source>
        <dbReference type="ARBA" id="ARBA00022801"/>
    </source>
</evidence>
<keyword evidence="2" id="KW-0378">Hydrolase</keyword>
<keyword evidence="5" id="KW-1185">Reference proteome</keyword>
<dbReference type="Proteomes" id="UP000595823">
    <property type="component" value="Chromosome"/>
</dbReference>
<accession>A0A7T6Z426</accession>
<dbReference type="GO" id="GO:0040029">
    <property type="term" value="P:epigenetic regulation of gene expression"/>
    <property type="evidence" value="ECO:0007669"/>
    <property type="project" value="TreeGrafter"/>
</dbReference>
<gene>
    <name evidence="4" type="ORF">HUG15_13610</name>
</gene>
<name>A0A7T6Z426_9BACI</name>
<evidence type="ECO:0000313" key="4">
    <source>
        <dbReference type="EMBL" id="QQK76501.1"/>
    </source>
</evidence>
<dbReference type="InterPro" id="IPR037138">
    <property type="entry name" value="His_deacetylse_dom_sf"/>
</dbReference>
<reference evidence="4 5" key="1">
    <citation type="submission" date="2020-06" db="EMBL/GenBank/DDBJ databases">
        <title>Genomic analysis of Salicibibacter sp. NKC5-3.</title>
        <authorList>
            <person name="Oh Y.J."/>
        </authorList>
    </citation>
    <scope>NUCLEOTIDE SEQUENCE [LARGE SCALE GENOMIC DNA]</scope>
    <source>
        <strain evidence="4 5">NKC5-3</strain>
    </source>
</reference>
<proteinExistence type="inferred from homology"/>
<evidence type="ECO:0000256" key="1">
    <source>
        <dbReference type="ARBA" id="ARBA00005947"/>
    </source>
</evidence>
<protein>
    <submittedName>
        <fullName evidence="4">Class II histone deacetylase</fullName>
    </submittedName>
</protein>